<feature type="domain" description="Glycosyltransferase 61 catalytic" evidence="4">
    <location>
        <begin position="165"/>
        <end position="334"/>
    </location>
</feature>
<proteinExistence type="predicted"/>
<dbReference type="Proteomes" id="UP000661112">
    <property type="component" value="Unassembled WGS sequence"/>
</dbReference>
<protein>
    <submittedName>
        <fullName evidence="5">Glycosyltransferase family 61 protein</fullName>
    </submittedName>
</protein>
<keyword evidence="2" id="KW-0808">Transferase</keyword>
<sequence>MYSFFVKLLPKTVRPIIKNKLQILHYTWLRFISYFLFPFISYRSPLRGYYLYTKDLINNIDGEYILLEKEKSIDFPSYQSSHLNKTASKQKFLSPETFVSVIPNGRVLYDYGIVISPDHRLVGDVSIKLGGEASEHPVMFDLYFPSVEKVSGTLAVISSTAHQRYFHWMLDIMPRFDLLKSSGIIVDKYFINCEKSFQRECIEALGIPEERIIQPQFNTHLQAESLVVPSLPGKIHYATLRSCNFLRSIFLDEPNYIQPYRYLYITRTDALTRRVINEQEVLQELAKYGFESLAIEGLTIKEQAELFASAKIIVAPHGAALTNIVFCPKGTLVIEFMPDTYIEKCFQRLAELLSLNYQCLTAKTYSKSLQSTHDHYVDVQELSSLLQSCGLIH</sequence>
<gene>
    <name evidence="5" type="ORF">H6G83_13040</name>
</gene>
<evidence type="ECO:0000313" key="6">
    <source>
        <dbReference type="Proteomes" id="UP000661112"/>
    </source>
</evidence>
<dbReference type="InterPro" id="IPR007657">
    <property type="entry name" value="Glycosyltransferase_61"/>
</dbReference>
<keyword evidence="3" id="KW-0325">Glycoprotein</keyword>
<accession>A0ABR8D5D5</accession>
<organism evidence="5 6">
    <name type="scientific">Anabaena azotica FACHB-119</name>
    <dbReference type="NCBI Taxonomy" id="947527"/>
    <lineage>
        <taxon>Bacteria</taxon>
        <taxon>Bacillati</taxon>
        <taxon>Cyanobacteriota</taxon>
        <taxon>Cyanophyceae</taxon>
        <taxon>Nostocales</taxon>
        <taxon>Nostocaceae</taxon>
        <taxon>Anabaena</taxon>
        <taxon>Anabaena azotica</taxon>
    </lineage>
</organism>
<evidence type="ECO:0000259" key="4">
    <source>
        <dbReference type="Pfam" id="PF04577"/>
    </source>
</evidence>
<name>A0ABR8D5D5_9NOST</name>
<dbReference type="EMBL" id="JACJSG010000015">
    <property type="protein sequence ID" value="MBD2501515.1"/>
    <property type="molecule type" value="Genomic_DNA"/>
</dbReference>
<evidence type="ECO:0000256" key="3">
    <source>
        <dbReference type="ARBA" id="ARBA00023180"/>
    </source>
</evidence>
<reference evidence="5 6" key="1">
    <citation type="journal article" date="2020" name="ISME J.">
        <title>Comparative genomics reveals insights into cyanobacterial evolution and habitat adaptation.</title>
        <authorList>
            <person name="Chen M.Y."/>
            <person name="Teng W.K."/>
            <person name="Zhao L."/>
            <person name="Hu C.X."/>
            <person name="Zhou Y.K."/>
            <person name="Han B.P."/>
            <person name="Song L.R."/>
            <person name="Shu W.S."/>
        </authorList>
    </citation>
    <scope>NUCLEOTIDE SEQUENCE [LARGE SCALE GENOMIC DNA]</scope>
    <source>
        <strain evidence="5 6">FACHB-119</strain>
    </source>
</reference>
<dbReference type="Pfam" id="PF04577">
    <property type="entry name" value="Glyco_transf_61"/>
    <property type="match status" value="1"/>
</dbReference>
<comment type="caution">
    <text evidence="5">The sequence shown here is derived from an EMBL/GenBank/DDBJ whole genome shotgun (WGS) entry which is preliminary data.</text>
</comment>
<evidence type="ECO:0000256" key="1">
    <source>
        <dbReference type="ARBA" id="ARBA00022676"/>
    </source>
</evidence>
<keyword evidence="6" id="KW-1185">Reference proteome</keyword>
<dbReference type="RefSeq" id="WP_190472479.1">
    <property type="nucleotide sequence ID" value="NZ_JACJSG010000015.1"/>
</dbReference>
<keyword evidence="1" id="KW-0328">Glycosyltransferase</keyword>
<evidence type="ECO:0000313" key="5">
    <source>
        <dbReference type="EMBL" id="MBD2501515.1"/>
    </source>
</evidence>
<dbReference type="InterPro" id="IPR049625">
    <property type="entry name" value="Glyco_transf_61_cat"/>
</dbReference>
<evidence type="ECO:0000256" key="2">
    <source>
        <dbReference type="ARBA" id="ARBA00022679"/>
    </source>
</evidence>
<dbReference type="PANTHER" id="PTHR20961">
    <property type="entry name" value="GLYCOSYLTRANSFERASE"/>
    <property type="match status" value="1"/>
</dbReference>